<dbReference type="AlphaFoldDB" id="A0A1F4WJG8"/>
<protein>
    <recommendedName>
        <fullName evidence="2">Glycosyltransferase 2-like domain-containing protein</fullName>
    </recommendedName>
</protein>
<feature type="domain" description="Glycosyltransferase 2-like" evidence="2">
    <location>
        <begin position="5"/>
        <end position="191"/>
    </location>
</feature>
<keyword evidence="1" id="KW-0472">Membrane</keyword>
<dbReference type="CDD" id="cd04186">
    <property type="entry name" value="GT_2_like_c"/>
    <property type="match status" value="1"/>
</dbReference>
<dbReference type="InterPro" id="IPR001173">
    <property type="entry name" value="Glyco_trans_2-like"/>
</dbReference>
<organism evidence="3 4">
    <name type="scientific">candidate division WWE3 bacterium RIFOXYC1_FULL_39_7</name>
    <dbReference type="NCBI Taxonomy" id="1802643"/>
    <lineage>
        <taxon>Bacteria</taxon>
        <taxon>Katanobacteria</taxon>
    </lineage>
</organism>
<evidence type="ECO:0000256" key="1">
    <source>
        <dbReference type="SAM" id="Phobius"/>
    </source>
</evidence>
<dbReference type="PANTHER" id="PTHR43179">
    <property type="entry name" value="RHAMNOSYLTRANSFERASE WBBL"/>
    <property type="match status" value="1"/>
</dbReference>
<proteinExistence type="predicted"/>
<feature type="transmembrane region" description="Helical" evidence="1">
    <location>
        <begin position="274"/>
        <end position="292"/>
    </location>
</feature>
<dbReference type="EMBL" id="MEWA01000019">
    <property type="protein sequence ID" value="OGC69585.1"/>
    <property type="molecule type" value="Genomic_DNA"/>
</dbReference>
<comment type="caution">
    <text evidence="3">The sequence shown here is derived from an EMBL/GenBank/DDBJ whole genome shotgun (WGS) entry which is preliminary data.</text>
</comment>
<dbReference type="Gene3D" id="3.90.550.10">
    <property type="entry name" value="Spore Coat Polysaccharide Biosynthesis Protein SpsA, Chain A"/>
    <property type="match status" value="1"/>
</dbReference>
<sequence length="301" mass="34875">MNKVSIVICALNNINFAHDCLSNLQDIRDAEFPDLRVIVLDQDSQDGTPELIENEFPWVELIRGENIGISKSYNKGYVMTDSEYVLFLGMDAFPDKGTVSGMVEYMDSHTKAGAATSQLVLNSGKVDMDAHRSLPSPWIAFTRFTGLSSIFPKSPLFNKYFLAGRDMTKDHEVELCISHFLIVRRKVLDELHGFDEDFFVFGEDVDFCYRLKRAGWKLMYVPQYSTRHTKGAVIGIRDTTRKLVKRPLKFRLKMRKLSTDAMEMFLRKHYFGKYPTIVVYLMIYSTRLLWLLRTAIEYLKR</sequence>
<keyword evidence="1" id="KW-1133">Transmembrane helix</keyword>
<dbReference type="Proteomes" id="UP000179113">
    <property type="component" value="Unassembled WGS sequence"/>
</dbReference>
<keyword evidence="1" id="KW-0812">Transmembrane</keyword>
<accession>A0A1F4WJG8</accession>
<evidence type="ECO:0000313" key="3">
    <source>
        <dbReference type="EMBL" id="OGC69585.1"/>
    </source>
</evidence>
<reference evidence="3 4" key="1">
    <citation type="journal article" date="2016" name="Nat. Commun.">
        <title>Thousands of microbial genomes shed light on interconnected biogeochemical processes in an aquifer system.</title>
        <authorList>
            <person name="Anantharaman K."/>
            <person name="Brown C.T."/>
            <person name="Hug L.A."/>
            <person name="Sharon I."/>
            <person name="Castelle C.J."/>
            <person name="Probst A.J."/>
            <person name="Thomas B.C."/>
            <person name="Singh A."/>
            <person name="Wilkins M.J."/>
            <person name="Karaoz U."/>
            <person name="Brodie E.L."/>
            <person name="Williams K.H."/>
            <person name="Hubbard S.S."/>
            <person name="Banfield J.F."/>
        </authorList>
    </citation>
    <scope>NUCLEOTIDE SEQUENCE [LARGE SCALE GENOMIC DNA]</scope>
</reference>
<evidence type="ECO:0000313" key="4">
    <source>
        <dbReference type="Proteomes" id="UP000179113"/>
    </source>
</evidence>
<name>A0A1F4WJG8_UNCKA</name>
<dbReference type="Pfam" id="PF00535">
    <property type="entry name" value="Glycos_transf_2"/>
    <property type="match status" value="1"/>
</dbReference>
<gene>
    <name evidence="3" type="ORF">A2415_03350</name>
</gene>
<dbReference type="SUPFAM" id="SSF53448">
    <property type="entry name" value="Nucleotide-diphospho-sugar transferases"/>
    <property type="match status" value="1"/>
</dbReference>
<dbReference type="InterPro" id="IPR029044">
    <property type="entry name" value="Nucleotide-diphossugar_trans"/>
</dbReference>
<evidence type="ECO:0000259" key="2">
    <source>
        <dbReference type="Pfam" id="PF00535"/>
    </source>
</evidence>
<dbReference type="PANTHER" id="PTHR43179:SF7">
    <property type="entry name" value="RHAMNOSYLTRANSFERASE WBBL"/>
    <property type="match status" value="1"/>
</dbReference>